<feature type="domain" description="DNA methylase N-4/N-6" evidence="5">
    <location>
        <begin position="97"/>
        <end position="431"/>
    </location>
</feature>
<dbReference type="GO" id="GO:0003677">
    <property type="term" value="F:DNA binding"/>
    <property type="evidence" value="ECO:0007669"/>
    <property type="project" value="InterPro"/>
</dbReference>
<dbReference type="BRENDA" id="2.1.1.72">
    <property type="organism ID" value="623"/>
</dbReference>
<evidence type="ECO:0000256" key="4">
    <source>
        <dbReference type="RuleBase" id="RU362026"/>
    </source>
</evidence>
<dbReference type="Pfam" id="PF01555">
    <property type="entry name" value="N6_N4_Mtase"/>
    <property type="match status" value="1"/>
</dbReference>
<dbReference type="GO" id="GO:0032259">
    <property type="term" value="P:methylation"/>
    <property type="evidence" value="ECO:0007669"/>
    <property type="project" value="UniProtKB-KW"/>
</dbReference>
<dbReference type="InterPro" id="IPR001091">
    <property type="entry name" value="RM_Methyltransferase"/>
</dbReference>
<dbReference type="SUPFAM" id="SSF53335">
    <property type="entry name" value="S-adenosyl-L-methionine-dependent methyltransferases"/>
    <property type="match status" value="1"/>
</dbReference>
<dbReference type="PRINTS" id="PR00508">
    <property type="entry name" value="S21N4MTFRASE"/>
</dbReference>
<dbReference type="AlphaFoldDB" id="Q32WE7"/>
<dbReference type="GO" id="GO:0005737">
    <property type="term" value="C:cytoplasm"/>
    <property type="evidence" value="ECO:0007669"/>
    <property type="project" value="TreeGrafter"/>
</dbReference>
<organism evidence="6">
    <name type="scientific">Geobacillus stearothermophilus</name>
    <name type="common">Bacillus stearothermophilus</name>
    <dbReference type="NCBI Taxonomy" id="1422"/>
    <lineage>
        <taxon>Bacteria</taxon>
        <taxon>Bacillati</taxon>
        <taxon>Bacillota</taxon>
        <taxon>Bacilli</taxon>
        <taxon>Bacillales</taxon>
        <taxon>Anoxybacillaceae</taxon>
        <taxon>Geobacillus</taxon>
    </lineage>
</organism>
<dbReference type="REBASE" id="10464">
    <property type="entry name" value="M.BstZ1II"/>
</dbReference>
<evidence type="ECO:0000256" key="2">
    <source>
        <dbReference type="ARBA" id="ARBA00022679"/>
    </source>
</evidence>
<dbReference type="InterPro" id="IPR002941">
    <property type="entry name" value="DNA_methylase_N4/N6"/>
</dbReference>
<dbReference type="GO" id="GO:0009007">
    <property type="term" value="F:site-specific DNA-methyltransferase (adenine-specific) activity"/>
    <property type="evidence" value="ECO:0007669"/>
    <property type="project" value="TreeGrafter"/>
</dbReference>
<comment type="similarity">
    <text evidence="4">Belongs to the N(4)/N(6)-methyltransferase family.</text>
</comment>
<evidence type="ECO:0000256" key="3">
    <source>
        <dbReference type="ARBA" id="ARBA00022747"/>
    </source>
</evidence>
<dbReference type="Gene3D" id="3.40.50.150">
    <property type="entry name" value="Vaccinia Virus protein VP39"/>
    <property type="match status" value="1"/>
</dbReference>
<dbReference type="GO" id="GO:0009307">
    <property type="term" value="P:DNA restriction-modification system"/>
    <property type="evidence" value="ECO:0007669"/>
    <property type="project" value="UniProtKB-KW"/>
</dbReference>
<evidence type="ECO:0000313" key="6">
    <source>
        <dbReference type="EMBL" id="AAX14643.1"/>
    </source>
</evidence>
<reference evidence="6" key="1">
    <citation type="journal article" date="2007" name="Appl. Environ. Microbiol.">
        <title>A rapid and efficient method for cloning genes of type II restriction-modification systems by use of a killer plasmid.</title>
        <authorList>
            <person name="Mruk I."/>
            <person name="Kaczorowski T."/>
        </authorList>
    </citation>
    <scope>NUCLEOTIDE SEQUENCE</scope>
</reference>
<gene>
    <name evidence="6" type="primary">bstZ1IIM</name>
</gene>
<keyword evidence="3" id="KW-0680">Restriction system</keyword>
<keyword evidence="2 6" id="KW-0808">Transferase</keyword>
<name>Q32WE7_GEOSE</name>
<dbReference type="GO" id="GO:0008170">
    <property type="term" value="F:N-methyltransferase activity"/>
    <property type="evidence" value="ECO:0007669"/>
    <property type="project" value="InterPro"/>
</dbReference>
<accession>Q32WE7</accession>
<evidence type="ECO:0000256" key="1">
    <source>
        <dbReference type="ARBA" id="ARBA00022603"/>
    </source>
</evidence>
<dbReference type="EC" id="2.1.1.-" evidence="4"/>
<dbReference type="InterPro" id="IPR029063">
    <property type="entry name" value="SAM-dependent_MTases_sf"/>
</dbReference>
<sequence length="447" mass="51143">MSNSSKNISLLNLKIDKLQKEISYLTFCLENDIKPDEYETEDIEMIIKSKKVEVSNLQSELDKILNNSRESDLTPYLNKIILGDCTEYLSKLPKNSVHMFLSDIPYGINLDEWDVLHNNTNSALLGASPAQEGKSAFKRRGKPINGWNKEDRQINQAYHDWVYSWAQQLFPVMKEGAPVLIFGARRTISSAIAAMEKAGFLLKDILAWEKSSAHHRSQDIFKVLVKRGNKYKLTEQSFNKMSDIEGLNVAAPTLESLLNIEFDKYDSFIKAVKNINPKLAKKYTYELLEIALADEKVKQDVEKWKGWKLGNLAPYYEPIAWLFKPYDSVVTLTDNVLVNEVGAINMNVGKINGREPKNILKFDFTNEEEKVHDAQKPIELIKYLINIMTREGQVILDPFVGSGTTAVAAKELNRNFIAFEINEHYHSLANKRLNQEIKKEHQIALEI</sequence>
<dbReference type="EMBL" id="AY789018">
    <property type="protein sequence ID" value="AAX14643.1"/>
    <property type="molecule type" value="Genomic_DNA"/>
</dbReference>
<dbReference type="PANTHER" id="PTHR13370:SF3">
    <property type="entry name" value="TRNA (GUANINE(10)-N2)-METHYLTRANSFERASE HOMOLOG"/>
    <property type="match status" value="1"/>
</dbReference>
<protein>
    <recommendedName>
        <fullName evidence="4">Methyltransferase</fullName>
        <ecNumber evidence="4">2.1.1.-</ecNumber>
    </recommendedName>
</protein>
<proteinExistence type="inferred from homology"/>
<dbReference type="PANTHER" id="PTHR13370">
    <property type="entry name" value="RNA METHYLASE-RELATED"/>
    <property type="match status" value="1"/>
</dbReference>
<keyword evidence="1 6" id="KW-0489">Methyltransferase</keyword>
<evidence type="ECO:0000259" key="5">
    <source>
        <dbReference type="Pfam" id="PF01555"/>
    </source>
</evidence>